<protein>
    <submittedName>
        <fullName evidence="1">Uncharacterized protein</fullName>
    </submittedName>
</protein>
<accession>A0A1F6NII8</accession>
<name>A0A1F6NII8_9BACT</name>
<organism evidence="1 2">
    <name type="scientific">Candidatus Magasanikbacteria bacterium RIFOXYA2_FULL_44_8</name>
    <dbReference type="NCBI Taxonomy" id="1798696"/>
    <lineage>
        <taxon>Bacteria</taxon>
        <taxon>Candidatus Magasanikiibacteriota</taxon>
    </lineage>
</organism>
<sequence length="157" mass="16958">MVLCLLSFPQPEDKPMQYRKTFFFAILIIACLLAGCGDESPEPETCQIHNVWGVFASDALVVRDVVAGIEAGGGKVEDVRRFRIEGDDRGIIGYRVRGGTLPATVLGCPTILYCDSFTADHTIPTTIDGTGYECMAVFGMLLDPTTTYVVLACANAI</sequence>
<evidence type="ECO:0000313" key="2">
    <source>
        <dbReference type="Proteomes" id="UP000177803"/>
    </source>
</evidence>
<gene>
    <name evidence="1" type="ORF">A2261_04110</name>
</gene>
<reference evidence="1 2" key="1">
    <citation type="journal article" date="2016" name="Nat. Commun.">
        <title>Thousands of microbial genomes shed light on interconnected biogeochemical processes in an aquifer system.</title>
        <authorList>
            <person name="Anantharaman K."/>
            <person name="Brown C.T."/>
            <person name="Hug L.A."/>
            <person name="Sharon I."/>
            <person name="Castelle C.J."/>
            <person name="Probst A.J."/>
            <person name="Thomas B.C."/>
            <person name="Singh A."/>
            <person name="Wilkins M.J."/>
            <person name="Karaoz U."/>
            <person name="Brodie E.L."/>
            <person name="Williams K.H."/>
            <person name="Hubbard S.S."/>
            <person name="Banfield J.F."/>
        </authorList>
    </citation>
    <scope>NUCLEOTIDE SEQUENCE [LARGE SCALE GENOMIC DNA]</scope>
</reference>
<dbReference type="Proteomes" id="UP000177803">
    <property type="component" value="Unassembled WGS sequence"/>
</dbReference>
<comment type="caution">
    <text evidence="1">The sequence shown here is derived from an EMBL/GenBank/DDBJ whole genome shotgun (WGS) entry which is preliminary data.</text>
</comment>
<evidence type="ECO:0000313" key="1">
    <source>
        <dbReference type="EMBL" id="OGH83732.1"/>
    </source>
</evidence>
<dbReference type="AlphaFoldDB" id="A0A1F6NII8"/>
<dbReference type="EMBL" id="MFQR01000067">
    <property type="protein sequence ID" value="OGH83732.1"/>
    <property type="molecule type" value="Genomic_DNA"/>
</dbReference>
<proteinExistence type="predicted"/>